<evidence type="ECO:0000256" key="1">
    <source>
        <dbReference type="SAM" id="Phobius"/>
    </source>
</evidence>
<keyword evidence="3" id="KW-1185">Reference proteome</keyword>
<evidence type="ECO:0000313" key="3">
    <source>
        <dbReference type="Proteomes" id="UP001363622"/>
    </source>
</evidence>
<organism evidence="2 3">
    <name type="scientific">Phyllosticta citriasiana</name>
    <dbReference type="NCBI Taxonomy" id="595635"/>
    <lineage>
        <taxon>Eukaryota</taxon>
        <taxon>Fungi</taxon>
        <taxon>Dikarya</taxon>
        <taxon>Ascomycota</taxon>
        <taxon>Pezizomycotina</taxon>
        <taxon>Dothideomycetes</taxon>
        <taxon>Dothideomycetes incertae sedis</taxon>
        <taxon>Botryosphaeriales</taxon>
        <taxon>Phyllostictaceae</taxon>
        <taxon>Phyllosticta</taxon>
    </lineage>
</organism>
<dbReference type="EMBL" id="JBBPHU010000001">
    <property type="protein sequence ID" value="KAK7523367.1"/>
    <property type="molecule type" value="Genomic_DNA"/>
</dbReference>
<protein>
    <submittedName>
        <fullName evidence="2">Uncharacterized protein</fullName>
    </submittedName>
</protein>
<keyword evidence="1" id="KW-1133">Transmembrane helix</keyword>
<name>A0ABR1KX29_9PEZI</name>
<reference evidence="2 3" key="1">
    <citation type="submission" date="2024-04" db="EMBL/GenBank/DDBJ databases">
        <title>Phyllosticta paracitricarpa is synonymous to the EU quarantine fungus P. citricarpa based on phylogenomic analyses.</title>
        <authorList>
            <consortium name="Lawrence Berkeley National Laboratory"/>
            <person name="Van Ingen-Buijs V.A."/>
            <person name="Van Westerhoven A.C."/>
            <person name="Haridas S."/>
            <person name="Skiadas P."/>
            <person name="Martin F."/>
            <person name="Groenewald J.Z."/>
            <person name="Crous P.W."/>
            <person name="Seidl M.F."/>
        </authorList>
    </citation>
    <scope>NUCLEOTIDE SEQUENCE [LARGE SCALE GENOMIC DNA]</scope>
    <source>
        <strain evidence="2 3">CBS 123371</strain>
    </source>
</reference>
<feature type="transmembrane region" description="Helical" evidence="1">
    <location>
        <begin position="20"/>
        <end position="38"/>
    </location>
</feature>
<keyword evidence="1" id="KW-0472">Membrane</keyword>
<dbReference type="Proteomes" id="UP001363622">
    <property type="component" value="Unassembled WGS sequence"/>
</dbReference>
<comment type="caution">
    <text evidence="2">The sequence shown here is derived from an EMBL/GenBank/DDBJ whole genome shotgun (WGS) entry which is preliminary data.</text>
</comment>
<evidence type="ECO:0000313" key="2">
    <source>
        <dbReference type="EMBL" id="KAK7523367.1"/>
    </source>
</evidence>
<gene>
    <name evidence="2" type="ORF">IWZ03DRAFT_2146</name>
</gene>
<accession>A0ABR1KX29</accession>
<sequence length="143" mass="15510">MDNHGSRTSDDTPLCPLSCVLWSLFSSLWFLPFCFFLSHHYSFPPSLPPSFRTQMTQSAGSSSTSRSQWKIGWDGKKNGVVGMDGWMGSAISSAAGVLRACVCACLLACLRAQGMVCVCRQTAKSDDDDEGWLDAQDGLDRGS</sequence>
<proteinExistence type="predicted"/>
<keyword evidence="1" id="KW-0812">Transmembrane</keyword>